<gene>
    <name evidence="1" type="ORF">HPP92_014906</name>
</gene>
<dbReference type="EMBL" id="JADCNL010000007">
    <property type="protein sequence ID" value="KAG0473049.1"/>
    <property type="molecule type" value="Genomic_DNA"/>
</dbReference>
<dbReference type="OrthoDB" id="5673at2759"/>
<reference evidence="1 2" key="1">
    <citation type="journal article" date="2020" name="Nat. Food">
        <title>A phased Vanilla planifolia genome enables genetic improvement of flavour and production.</title>
        <authorList>
            <person name="Hasing T."/>
            <person name="Tang H."/>
            <person name="Brym M."/>
            <person name="Khazi F."/>
            <person name="Huang T."/>
            <person name="Chambers A.H."/>
        </authorList>
    </citation>
    <scope>NUCLEOTIDE SEQUENCE [LARGE SCALE GENOMIC DNA]</scope>
    <source>
        <tissue evidence="1">Leaf</tissue>
    </source>
</reference>
<evidence type="ECO:0000313" key="2">
    <source>
        <dbReference type="Proteomes" id="UP000636800"/>
    </source>
</evidence>
<sequence length="152" mass="17153">MQARSLRAENNVLPTAFDEKQEAAKYLQKSLMLHQKIPSKYRGSTMASLTTLVLTVLNAGKKKIKKWSSKLRLRSAKGVGEEKQWQVMSRMSSISDTTSVSKASLVTNSRVRVPPDGKLPATPPITQLQERHHDPKEVFLTPRCRPRVPPHR</sequence>
<proteinExistence type="predicted"/>
<evidence type="ECO:0000313" key="1">
    <source>
        <dbReference type="EMBL" id="KAG0473049.1"/>
    </source>
</evidence>
<dbReference type="Proteomes" id="UP000636800">
    <property type="component" value="Chromosome 7"/>
</dbReference>
<protein>
    <submittedName>
        <fullName evidence="1">Uncharacterized protein</fullName>
    </submittedName>
</protein>
<dbReference type="AlphaFoldDB" id="A0A835URJ3"/>
<accession>A0A835URJ3</accession>
<keyword evidence="2" id="KW-1185">Reference proteome</keyword>
<comment type="caution">
    <text evidence="1">The sequence shown here is derived from an EMBL/GenBank/DDBJ whole genome shotgun (WGS) entry which is preliminary data.</text>
</comment>
<name>A0A835URJ3_VANPL</name>
<organism evidence="1 2">
    <name type="scientific">Vanilla planifolia</name>
    <name type="common">Vanilla</name>
    <dbReference type="NCBI Taxonomy" id="51239"/>
    <lineage>
        <taxon>Eukaryota</taxon>
        <taxon>Viridiplantae</taxon>
        <taxon>Streptophyta</taxon>
        <taxon>Embryophyta</taxon>
        <taxon>Tracheophyta</taxon>
        <taxon>Spermatophyta</taxon>
        <taxon>Magnoliopsida</taxon>
        <taxon>Liliopsida</taxon>
        <taxon>Asparagales</taxon>
        <taxon>Orchidaceae</taxon>
        <taxon>Vanilloideae</taxon>
        <taxon>Vanilleae</taxon>
        <taxon>Vanilla</taxon>
    </lineage>
</organism>